<comment type="similarity">
    <text evidence="1">Belongs to the UPF0696 family.</text>
</comment>
<organism evidence="4 5">
    <name type="scientific">Athelia psychrophila</name>
    <dbReference type="NCBI Taxonomy" id="1759441"/>
    <lineage>
        <taxon>Eukaryota</taxon>
        <taxon>Fungi</taxon>
        <taxon>Dikarya</taxon>
        <taxon>Basidiomycota</taxon>
        <taxon>Agaricomycotina</taxon>
        <taxon>Agaricomycetes</taxon>
        <taxon>Agaricomycetidae</taxon>
        <taxon>Atheliales</taxon>
        <taxon>Atheliaceae</taxon>
        <taxon>Athelia</taxon>
    </lineage>
</organism>
<dbReference type="Pfam" id="PF13392">
    <property type="entry name" value="HNH_3"/>
    <property type="match status" value="1"/>
</dbReference>
<dbReference type="InterPro" id="IPR023398">
    <property type="entry name" value="TIF_eIF4e-like"/>
</dbReference>
<protein>
    <submittedName>
        <fullName evidence="4">DUF1917-domain-containing protein</fullName>
    </submittedName>
</protein>
<dbReference type="AlphaFoldDB" id="A0A166UE38"/>
<evidence type="ECO:0000313" key="4">
    <source>
        <dbReference type="EMBL" id="KZP31605.1"/>
    </source>
</evidence>
<reference evidence="4 5" key="1">
    <citation type="journal article" date="2016" name="Mol. Biol. Evol.">
        <title>Comparative Genomics of Early-Diverging Mushroom-Forming Fungi Provides Insights into the Origins of Lignocellulose Decay Capabilities.</title>
        <authorList>
            <person name="Nagy L.G."/>
            <person name="Riley R."/>
            <person name="Tritt A."/>
            <person name="Adam C."/>
            <person name="Daum C."/>
            <person name="Floudas D."/>
            <person name="Sun H."/>
            <person name="Yadav J.S."/>
            <person name="Pangilinan J."/>
            <person name="Larsson K.H."/>
            <person name="Matsuura K."/>
            <person name="Barry K."/>
            <person name="Labutti K."/>
            <person name="Kuo R."/>
            <person name="Ohm R.A."/>
            <person name="Bhattacharya S.S."/>
            <person name="Shirouzu T."/>
            <person name="Yoshinaga Y."/>
            <person name="Martin F.M."/>
            <person name="Grigoriev I.V."/>
            <person name="Hibbett D.S."/>
        </authorList>
    </citation>
    <scope>NUCLEOTIDE SEQUENCE [LARGE SCALE GENOMIC DNA]</scope>
    <source>
        <strain evidence="4 5">CBS 109695</strain>
    </source>
</reference>
<feature type="domain" description="HNH nuclease" evidence="3">
    <location>
        <begin position="47"/>
        <end position="101"/>
    </location>
</feature>
<gene>
    <name evidence="4" type="ORF">FIBSPDRAFT_813898</name>
</gene>
<sequence>MTSPASQVTVTQALEAPHPAPTKNLHLSVTRTWGNRTLPVKSTAWRTLRAQVLQRDQRTCASCGYASAHPAGRGMQIDHSDGNASNNDPENLRIHCPACEAIRHCGLFGMKGMLVLGKSDMSQDEIVRTTRRMFEETGKVPRGKDVDPNIKRAEIDMVDLANRMIHGAEWDDLTEDERSFRGFFRPSSWRMFAITMHTPDEDNSPVDPTTLNESDRRALRILETEQSLPWIIFSVQKHKTIPGFLAAWPPSTTSQKDVAWICISNSRFHHDGNDDLPGLADAWDKLCTERTPTRDDLDTLAKRYGCMSGKWLCFAPPAEIDALWARIVRATHSGTLGFSAKVGPRDEEYGDQVICVYTEDCLDIASVMKVRDGLRRLGVKQKIGYKPDVYTHCRVYRGNAWGIPPTRYHS</sequence>
<dbReference type="Proteomes" id="UP000076532">
    <property type="component" value="Unassembled WGS sequence"/>
</dbReference>
<evidence type="ECO:0000256" key="2">
    <source>
        <dbReference type="SAM" id="MobiDB-lite"/>
    </source>
</evidence>
<dbReference type="Pfam" id="PF08939">
    <property type="entry name" value="Bles03"/>
    <property type="match status" value="1"/>
</dbReference>
<feature type="compositionally biased region" description="Polar residues" evidence="2">
    <location>
        <begin position="1"/>
        <end position="12"/>
    </location>
</feature>
<keyword evidence="5" id="KW-1185">Reference proteome</keyword>
<dbReference type="Gene3D" id="3.30.760.10">
    <property type="entry name" value="RNA Cap, Translation Initiation Factor Eif4e"/>
    <property type="match status" value="1"/>
</dbReference>
<dbReference type="SUPFAM" id="SSF55418">
    <property type="entry name" value="eIF4e-like"/>
    <property type="match status" value="1"/>
</dbReference>
<dbReference type="OrthoDB" id="10067381at2759"/>
<dbReference type="CDD" id="cd00085">
    <property type="entry name" value="HNHc"/>
    <property type="match status" value="1"/>
</dbReference>
<evidence type="ECO:0000313" key="5">
    <source>
        <dbReference type="Proteomes" id="UP000076532"/>
    </source>
</evidence>
<dbReference type="PANTHER" id="PTHR31977">
    <property type="entry name" value="UPF0696 PROTEIN C11ORF68"/>
    <property type="match status" value="1"/>
</dbReference>
<proteinExistence type="inferred from homology"/>
<feature type="region of interest" description="Disordered" evidence="2">
    <location>
        <begin position="1"/>
        <end position="23"/>
    </location>
</feature>
<dbReference type="InterPro" id="IPR003615">
    <property type="entry name" value="HNH_nuc"/>
</dbReference>
<dbReference type="EMBL" id="KV417489">
    <property type="protein sequence ID" value="KZP31605.1"/>
    <property type="molecule type" value="Genomic_DNA"/>
</dbReference>
<evidence type="ECO:0000256" key="1">
    <source>
        <dbReference type="ARBA" id="ARBA00010568"/>
    </source>
</evidence>
<dbReference type="PANTHER" id="PTHR31977:SF1">
    <property type="entry name" value="UPF0696 PROTEIN C11ORF68"/>
    <property type="match status" value="1"/>
</dbReference>
<name>A0A166UE38_9AGAM</name>
<accession>A0A166UE38</accession>
<dbReference type="InterPro" id="IPR015034">
    <property type="entry name" value="Bles03"/>
</dbReference>
<dbReference type="SMART" id="SM00507">
    <property type="entry name" value="HNHc"/>
    <property type="match status" value="1"/>
</dbReference>
<evidence type="ECO:0000259" key="3">
    <source>
        <dbReference type="SMART" id="SM00507"/>
    </source>
</evidence>